<evidence type="ECO:0000313" key="4">
    <source>
        <dbReference type="EMBL" id="PAV58079.1"/>
    </source>
</evidence>
<keyword evidence="2" id="KW-0734">Signal transduction inhibitor</keyword>
<proteinExistence type="inferred from homology"/>
<feature type="compositionally biased region" description="Low complexity" evidence="3">
    <location>
        <begin position="219"/>
        <end position="235"/>
    </location>
</feature>
<dbReference type="AlphaFoldDB" id="A0A2A2J8Z6"/>
<accession>A0A2A2J8Z6</accession>
<dbReference type="GO" id="GO:0009968">
    <property type="term" value="P:negative regulation of signal transduction"/>
    <property type="evidence" value="ECO:0007669"/>
    <property type="project" value="UniProtKB-KW"/>
</dbReference>
<dbReference type="OrthoDB" id="5864844at2759"/>
<dbReference type="Proteomes" id="UP000218231">
    <property type="component" value="Unassembled WGS sequence"/>
</dbReference>
<name>A0A2A2J8Z6_9BILA</name>
<feature type="region of interest" description="Disordered" evidence="3">
    <location>
        <begin position="285"/>
        <end position="358"/>
    </location>
</feature>
<gene>
    <name evidence="4" type="ORF">WR25_25254</name>
</gene>
<feature type="compositionally biased region" description="Acidic residues" evidence="3">
    <location>
        <begin position="22"/>
        <end position="32"/>
    </location>
</feature>
<reference evidence="4 5" key="1">
    <citation type="journal article" date="2017" name="Curr. Biol.">
        <title>Genome architecture and evolution of a unichromosomal asexual nematode.</title>
        <authorList>
            <person name="Fradin H."/>
            <person name="Zegar C."/>
            <person name="Gutwein M."/>
            <person name="Lucas J."/>
            <person name="Kovtun M."/>
            <person name="Corcoran D."/>
            <person name="Baugh L.R."/>
            <person name="Kiontke K."/>
            <person name="Gunsalus K."/>
            <person name="Fitch D.H."/>
            <person name="Piano F."/>
        </authorList>
    </citation>
    <scope>NUCLEOTIDE SEQUENCE [LARGE SCALE GENOMIC DNA]</scope>
    <source>
        <strain evidence="4">PF1309</strain>
    </source>
</reference>
<dbReference type="PANTHER" id="PTHR21029">
    <property type="entry name" value="R-SEVEN BINDING PROTEIN (R7BP) HOMOLOG"/>
    <property type="match status" value="1"/>
</dbReference>
<evidence type="ECO:0000256" key="3">
    <source>
        <dbReference type="SAM" id="MobiDB-lite"/>
    </source>
</evidence>
<keyword evidence="5" id="KW-1185">Reference proteome</keyword>
<dbReference type="STRING" id="2018661.A0A2A2J8Z6"/>
<feature type="region of interest" description="Disordered" evidence="3">
    <location>
        <begin position="1"/>
        <end position="118"/>
    </location>
</feature>
<dbReference type="InterPro" id="IPR026512">
    <property type="entry name" value="RGS7BP/RGS9BP"/>
</dbReference>
<sequence length="538" mass="58930">MEIHFYNSNVTFSPKNGKDDDGGSDVDDEENDGFFVEPFYLSEGEGDDSESEKSQEIIGIRRHKKDPFDSSGDEDEKAENGKGTGTAKEKKEKESGAAETERAGGRHNKHKGRDAETRKARLEARAKDWDERVRSRRGLLVSCCIGPYYHCTSSSQTSAHQQTATGESIRLNSTQEAAAITNPDSVATLLHPGPGPNLSSSHSSSDPPSNHPITHQSLPSATPNPSASASQPSRAQPHHPSHPTITNTHIPASLSRLQAVDAISHTSSPLFLFELLIVSANSFKPPAEDLGRVRSSREKEKLGQSGAVEQRTELGAKRVDSDSSDREHTEHGDGTPHHSTHPNRHQCPVSANSTRVDGKSNVRVAQDELCVSEGRKKRRGNLVHECNVQLALFRHATQGIGTSHDGASLRREVETAGRACLKACEAARNCVLPQLRHEGVEFTRHASQFIGCATQYVVEMKRCVTLERTFPAPTEPSITPQQIANMENMLETLENLITVHFSTSEPSPAEKLKVTHRRRRGSSCRPQCMCSKLKTSYA</sequence>
<comment type="caution">
    <text evidence="4">The sequence shown here is derived from an EMBL/GenBank/DDBJ whole genome shotgun (WGS) entry which is preliminary data.</text>
</comment>
<feature type="compositionally biased region" description="Polar residues" evidence="3">
    <location>
        <begin position="1"/>
        <end position="14"/>
    </location>
</feature>
<dbReference type="EMBL" id="LIAE01010599">
    <property type="protein sequence ID" value="PAV58079.1"/>
    <property type="molecule type" value="Genomic_DNA"/>
</dbReference>
<evidence type="ECO:0000256" key="2">
    <source>
        <dbReference type="ARBA" id="ARBA00022700"/>
    </source>
</evidence>
<feature type="compositionally biased region" description="Low complexity" evidence="3">
    <location>
        <begin position="189"/>
        <end position="212"/>
    </location>
</feature>
<feature type="compositionally biased region" description="Basic and acidic residues" evidence="3">
    <location>
        <begin position="286"/>
        <end position="302"/>
    </location>
</feature>
<feature type="region of interest" description="Disordered" evidence="3">
    <location>
        <begin position="186"/>
        <end position="248"/>
    </location>
</feature>
<feature type="compositionally biased region" description="Basic and acidic residues" evidence="3">
    <location>
        <begin position="310"/>
        <end position="336"/>
    </location>
</feature>
<feature type="compositionally biased region" description="Basic and acidic residues" evidence="3">
    <location>
        <begin position="87"/>
        <end position="104"/>
    </location>
</feature>
<comment type="similarity">
    <text evidence="1">Belongs to the RGS7BP/RGS9BP family.</text>
</comment>
<evidence type="ECO:0000313" key="5">
    <source>
        <dbReference type="Proteomes" id="UP000218231"/>
    </source>
</evidence>
<organism evidence="4 5">
    <name type="scientific">Diploscapter pachys</name>
    <dbReference type="NCBI Taxonomy" id="2018661"/>
    <lineage>
        <taxon>Eukaryota</taxon>
        <taxon>Metazoa</taxon>
        <taxon>Ecdysozoa</taxon>
        <taxon>Nematoda</taxon>
        <taxon>Chromadorea</taxon>
        <taxon>Rhabditida</taxon>
        <taxon>Rhabditina</taxon>
        <taxon>Rhabditomorpha</taxon>
        <taxon>Rhabditoidea</taxon>
        <taxon>Rhabditidae</taxon>
        <taxon>Diploscapter</taxon>
    </lineage>
</organism>
<protein>
    <submittedName>
        <fullName evidence="4">Uncharacterized protein</fullName>
    </submittedName>
</protein>
<evidence type="ECO:0000256" key="1">
    <source>
        <dbReference type="ARBA" id="ARBA00007457"/>
    </source>
</evidence>